<dbReference type="InterPro" id="IPR036736">
    <property type="entry name" value="ACP-like_sf"/>
</dbReference>
<dbReference type="SMART" id="SM00823">
    <property type="entry name" value="PKS_PP"/>
    <property type="match status" value="2"/>
</dbReference>
<dbReference type="Gene3D" id="3.40.50.12780">
    <property type="entry name" value="N-terminal domain of ligase-like"/>
    <property type="match status" value="1"/>
</dbReference>
<dbReference type="EMBL" id="JYJH01000032">
    <property type="protein sequence ID" value="KJK35236.1"/>
    <property type="molecule type" value="Genomic_DNA"/>
</dbReference>
<dbReference type="Gene3D" id="3.30.300.30">
    <property type="match status" value="2"/>
</dbReference>
<dbReference type="FunFam" id="3.30.300.30:FF:000010">
    <property type="entry name" value="Enterobactin synthetase component F"/>
    <property type="match status" value="2"/>
</dbReference>
<dbReference type="Gene3D" id="3.30.559.30">
    <property type="entry name" value="Nonribosomal peptide synthetase, condensation domain"/>
    <property type="match status" value="3"/>
</dbReference>
<dbReference type="Gene3D" id="1.10.1200.10">
    <property type="entry name" value="ACP-like"/>
    <property type="match status" value="2"/>
</dbReference>
<dbReference type="Pfam" id="PF00501">
    <property type="entry name" value="AMP-binding"/>
    <property type="match status" value="2"/>
</dbReference>
<evidence type="ECO:0000313" key="11">
    <source>
        <dbReference type="Proteomes" id="UP000034786"/>
    </source>
</evidence>
<comment type="cofactor">
    <cofactor evidence="1">
        <name>pantetheine 4'-phosphate</name>
        <dbReference type="ChEBI" id="CHEBI:47942"/>
    </cofactor>
</comment>
<dbReference type="NCBIfam" id="NF003417">
    <property type="entry name" value="PRK04813.1"/>
    <property type="match status" value="2"/>
</dbReference>
<dbReference type="PROSITE" id="PS50075">
    <property type="entry name" value="CARRIER"/>
    <property type="match status" value="2"/>
</dbReference>
<dbReference type="FunFam" id="3.40.50.12780:FF:000012">
    <property type="entry name" value="Non-ribosomal peptide synthetase"/>
    <property type="match status" value="2"/>
</dbReference>
<dbReference type="CDD" id="cd12117">
    <property type="entry name" value="A_NRPS_Srf_like"/>
    <property type="match status" value="1"/>
</dbReference>
<dbReference type="FunFam" id="3.40.50.980:FF:000001">
    <property type="entry name" value="Non-ribosomal peptide synthetase"/>
    <property type="match status" value="2"/>
</dbReference>
<dbReference type="SUPFAM" id="SSF52777">
    <property type="entry name" value="CoA-dependent acyltransferases"/>
    <property type="match status" value="6"/>
</dbReference>
<comment type="similarity">
    <text evidence="2">Belongs to the ATP-dependent AMP-binding enzyme family.</text>
</comment>
<dbReference type="CDD" id="cd19540">
    <property type="entry name" value="LCL_NRPS-like"/>
    <property type="match status" value="1"/>
</dbReference>
<dbReference type="GO" id="GO:0043041">
    <property type="term" value="P:amino acid activation for nonribosomal peptide biosynthetic process"/>
    <property type="evidence" value="ECO:0007669"/>
    <property type="project" value="TreeGrafter"/>
</dbReference>
<dbReference type="FunFam" id="2.30.38.10:FF:000001">
    <property type="entry name" value="Non-ribosomal peptide synthetase PvdI"/>
    <property type="match status" value="1"/>
</dbReference>
<evidence type="ECO:0000256" key="1">
    <source>
        <dbReference type="ARBA" id="ARBA00001957"/>
    </source>
</evidence>
<evidence type="ECO:0000313" key="10">
    <source>
        <dbReference type="EMBL" id="KJK35236.1"/>
    </source>
</evidence>
<dbReference type="SUPFAM" id="SSF47336">
    <property type="entry name" value="ACP-like"/>
    <property type="match status" value="2"/>
</dbReference>
<dbReference type="Gene3D" id="3.40.50.980">
    <property type="match status" value="2"/>
</dbReference>
<dbReference type="Pfam" id="PF13193">
    <property type="entry name" value="AMP-binding_C"/>
    <property type="match status" value="2"/>
</dbReference>
<evidence type="ECO:0000256" key="6">
    <source>
        <dbReference type="ARBA" id="ARBA00022737"/>
    </source>
</evidence>
<dbReference type="InterPro" id="IPR010071">
    <property type="entry name" value="AA_adenyl_dom"/>
</dbReference>
<dbReference type="Pfam" id="PF00550">
    <property type="entry name" value="PP-binding"/>
    <property type="match status" value="2"/>
</dbReference>
<feature type="domain" description="Carrier" evidence="9">
    <location>
        <begin position="976"/>
        <end position="1051"/>
    </location>
</feature>
<dbReference type="Proteomes" id="UP000034786">
    <property type="component" value="Unassembled WGS sequence"/>
</dbReference>
<sequence>MNADTQLPLLAAQREIWFAEQRLSDGNSVYQVGEYVDVQGAFDTEIFERALRSVVAGLDTVHSRFHQDRGRVGQTIAPDRPWELRAVDLCGAADPQAEADAWMRQELARPTDLTDGPLFRFAVLRLGPERHLWYQNYHHIAMDAYGSSLVSRRVAEVYTALVEGRDPGPNPFGSLRELADEDASYRSAPDFRQDRDFWLGQLDGRPAPSPLFSRSRGAAAEFRGVTRWLSEERFDAVRGTARGARVPWPVVVTAAAALHVHRRTGDENVHLAFPLSARASQLARQTPANLANVLPLPLTVRPDMTVTALLEHVAEQMAAAVAHQRYRGVDLQRDLGTAHATSLLPVVNVISHPYDLRFGAARGTMRNLSSGLVGNLLFMIWDRQDGQGLQIDVNGRDDLGLADHRDAFTATLEALTTTDPAQPVSGVGGPAPAPEATAAQTAVPAAAARESAVAAGPGAGTLPELFAAQAAVTPDAPALTADGTTWSYRELDERSNRLARALIARGIGPEDRVAIALPRSADLVLALLGVLKAGAAYVPVDPGYPPARIAYMLEDAAPGLLITSTAAGIATDRDRLLIDAPDVLADTAGRDPGPLTAGERLRPLEPGCPAYVIYTSGSTGRPKGVITSHENAARLFTATRDEIGHGRDDVWTLFHSAAFDFSVWEIWGALLHGGRLVVVPFEVSRAPQRFLRLLADEQVTVLSQTPSAFYQLMAADQELPEVSRRLRLRTVVFGGEALQPARLADWRRRHGTTRPALVNMYGITETTVHVTHVTLGPEPGPDSVIGVPLADLTVHLLDERLRPVPAGAIGEMYVSGPGLARGYLGRPGLTAQRFVAAPHGRPGERMYRTGDLARRDPAGRLTFTGRSDDQLKVRGFRIEPGEIEAALTEFPGVALAAVAVVEEREDDQRLVAFVVAEDGADPAPDEIREAVRARLPEYMVPGRIVRTDALPLTANGKLDRAALTAAADPARTPAGGGLSSRLDIMCALFALVLDEPEVGPDDDFFDLGGHSVLATSLITRIRSTFSVEVDLRVLFDDPTPRAMTAALDDAGLARPRLVRRERPAELEASFAQRRMWFLQQMDGPGGAYNIPSVLRIDGPLDVTALSAALGDVLARHESLRTVLPYVDGHLLQQVLTPAAPALRATPVTEAELGERLAEGARRSFDLAVEPPLRAGLFTTGTDAHVLLLVLHHSACDALSMRLIARDLDRAYAARAAGRAPRLDPVPVRYSDYTLWQNELLAADGTGGGLLQTQVAYWREQLAGLSEQIELPTDRPRPAVASHTGDHITVSLDAELHRRLVDLGRASGASLFMVLHAGLAALLSRLGAGDDIAVGSPVAGRLDQALDEVVGAFVNTLVLRTDVSGRPAFTDLLQRVRETALAAYAHQDVPFEYLTDVLAPERSLARHPLFQVMLGLQDTASAGEFTLPGLTVSTELGRTGTAKFDLFLSLVERHSADGTPAGLDGHVEYAADLFEPETVRTLFDRFARLLAAAAADPGRPLDRIDLLTSEERARLLAAAAPGTDLPEATVNGLFARQAVATPAAIAVSAGGRDLTYADLDARADRWTRALAGHGVRAGDTVAVALPRSPEFVVALLAVLKAGAAYVPIDPRYPAAQVASMLDETRPRAVLTSRDTDTPHLPDTTAPRLAPEDLDAEAAPAPQAPAPHPLSAAYVMYTSGSTGQPKGIVVTHRDIAALAADPRFGDGACADVLVHSPAAFDASTFEIWAPLLRGGRLILAPPHELDAEEYAGLIVRHRPSALWLTAALFAVLAEYRPDCFTGVRQVWAGGEEVAPSMVRRVLAACPDTVVVNGYGPTETTTFATSHAVRDLAPDARRVPIGRPLAGMRAYVLDAALQPLPPGTTGELYLAGAGVARGYLGRPAQTAERFVADPYGPAGERMYRTGDLARWTPDGVLEYRGRTDRQVKLRGFRVEPGQVEAVLREHPAVAQAVAEVRREGDGEPRLVAYVVPAEGGRPTRDALRAFAGRRLPQYLVPHEVVVLDALPVTAHGKLDRAALPAATARPSGRAPAGQAEHLLCSLMARVLGRDTVGADDDFFGLGGDSICAIRLVSAARAEGLTFTVRDVFAHRTAAELSRSAAAPGATADSEAEDTGTGPVPATPIVHWMRERGAPVHRFAQSLLLSCPPGLSEEALRAAVHAVTDTHDALRLRLVDQDDSWTLEIQPPGRTPDADLVRRVDATGLAEDALAGRARAEVSAAADRLDPYAGRITRLVWFDRGPETSGRLLLVVHHLAVDGVSWRILTDDLVRAYTRAAAGRTPDVPPAGTSLRHWARRLTAQATQPHRLAELPRWMDILAAPHPLLTPKPADPRLDLATDTADTVTTLPEDVVGPLLTTVPAAFHCGVEDVLLTALALAVAAWRRDQGGDTADGVLVDVEGHGREDVVPGADVSRTLGWFTTLHPVRIDPGRIAWAEVTAGAPRLGDAVKRVKEQVCAAPDGGIGFGLLRHLAPGCGEVLARLGTPQIGFNYLGRFAAPGAPLGGEPGWAMAPEAVMVTTTDPGLPVAHGLEVHAVVHDAPAGPRMTVTWTGARRLWSDADLTDLGGRWRAALEGIVRHALSPDAGGHSPSDFPLADLTQNDIDDVEAAW</sequence>
<dbReference type="InterPro" id="IPR045851">
    <property type="entry name" value="AMP-bd_C_sf"/>
</dbReference>
<keyword evidence="4" id="KW-0597">Phosphoprotein</keyword>
<evidence type="ECO:0000256" key="4">
    <source>
        <dbReference type="ARBA" id="ARBA00022553"/>
    </source>
</evidence>
<comment type="caution">
    <text evidence="10">The sequence shown here is derived from an EMBL/GenBank/DDBJ whole genome shotgun (WGS) entry which is preliminary data.</text>
</comment>
<dbReference type="InterPro" id="IPR020845">
    <property type="entry name" value="AMP-binding_CS"/>
</dbReference>
<organism evidence="10 11">
    <name type="scientific">Streptomyces variegatus</name>
    <dbReference type="NCBI Taxonomy" id="284040"/>
    <lineage>
        <taxon>Bacteria</taxon>
        <taxon>Bacillati</taxon>
        <taxon>Actinomycetota</taxon>
        <taxon>Actinomycetes</taxon>
        <taxon>Kitasatosporales</taxon>
        <taxon>Streptomycetaceae</taxon>
        <taxon>Streptomyces</taxon>
    </lineage>
</organism>
<accession>A0A0M2GJF2</accession>
<dbReference type="PATRIC" id="fig|284040.3.peg.5209"/>
<name>A0A0M2GJF2_9ACTN</name>
<dbReference type="PANTHER" id="PTHR45527:SF14">
    <property type="entry name" value="PLIPASTATIN SYNTHASE SUBUNIT B"/>
    <property type="match status" value="1"/>
</dbReference>
<dbReference type="RefSeq" id="WP_031142880.1">
    <property type="nucleotide sequence ID" value="NZ_JYJH01000032.1"/>
</dbReference>
<dbReference type="Pfam" id="PF00668">
    <property type="entry name" value="Condensation"/>
    <property type="match status" value="3"/>
</dbReference>
<dbReference type="InterPro" id="IPR023213">
    <property type="entry name" value="CAT-like_dom_sf"/>
</dbReference>
<dbReference type="InterPro" id="IPR020806">
    <property type="entry name" value="PKS_PP-bd"/>
</dbReference>
<dbReference type="InterPro" id="IPR042099">
    <property type="entry name" value="ANL_N_sf"/>
</dbReference>
<dbReference type="GO" id="GO:0005829">
    <property type="term" value="C:cytosol"/>
    <property type="evidence" value="ECO:0007669"/>
    <property type="project" value="TreeGrafter"/>
</dbReference>
<keyword evidence="11" id="KW-1185">Reference proteome</keyword>
<dbReference type="CDD" id="cd17643">
    <property type="entry name" value="A_NRPS_Cytc1-like"/>
    <property type="match status" value="1"/>
</dbReference>
<keyword evidence="6" id="KW-0677">Repeat</keyword>
<dbReference type="GO" id="GO:0031177">
    <property type="term" value="F:phosphopantetheine binding"/>
    <property type="evidence" value="ECO:0007669"/>
    <property type="project" value="InterPro"/>
</dbReference>
<evidence type="ECO:0000256" key="3">
    <source>
        <dbReference type="ARBA" id="ARBA00022450"/>
    </source>
</evidence>
<feature type="domain" description="Carrier" evidence="9">
    <location>
        <begin position="2027"/>
        <end position="2101"/>
    </location>
</feature>
<dbReference type="GO" id="GO:0016874">
    <property type="term" value="F:ligase activity"/>
    <property type="evidence" value="ECO:0007669"/>
    <property type="project" value="UniProtKB-KW"/>
</dbReference>
<protein>
    <recommendedName>
        <fullName evidence="9">Carrier domain-containing protein</fullName>
    </recommendedName>
</protein>
<keyword evidence="3" id="KW-0596">Phosphopantetheine</keyword>
<dbReference type="NCBIfam" id="TIGR01720">
    <property type="entry name" value="NRPS-para261"/>
    <property type="match status" value="1"/>
</dbReference>
<dbReference type="SUPFAM" id="SSF56801">
    <property type="entry name" value="Acetyl-CoA synthetase-like"/>
    <property type="match status" value="2"/>
</dbReference>
<dbReference type="Gene3D" id="2.30.38.10">
    <property type="entry name" value="Luciferase, Domain 3"/>
    <property type="match status" value="1"/>
</dbReference>
<dbReference type="Gene3D" id="3.30.559.10">
    <property type="entry name" value="Chloramphenicol acetyltransferase-like domain"/>
    <property type="match status" value="3"/>
</dbReference>
<dbReference type="PANTHER" id="PTHR45527">
    <property type="entry name" value="NONRIBOSOMAL PEPTIDE SYNTHETASE"/>
    <property type="match status" value="1"/>
</dbReference>
<feature type="region of interest" description="Disordered" evidence="8">
    <location>
        <begin position="2095"/>
        <end position="2118"/>
    </location>
</feature>
<evidence type="ECO:0000259" key="9">
    <source>
        <dbReference type="PROSITE" id="PS50075"/>
    </source>
</evidence>
<dbReference type="FunFam" id="1.10.1200.10:FF:000005">
    <property type="entry name" value="Nonribosomal peptide synthetase 1"/>
    <property type="match status" value="1"/>
</dbReference>
<reference evidence="11" key="1">
    <citation type="submission" date="2015-02" db="EMBL/GenBank/DDBJ databases">
        <authorList>
            <person name="Ju K.-S."/>
            <person name="Doroghazi J.R."/>
            <person name="Metcalf W."/>
        </authorList>
    </citation>
    <scope>NUCLEOTIDE SEQUENCE [LARGE SCALE GENOMIC DNA]</scope>
    <source>
        <strain evidence="11">NRRL B-16380</strain>
    </source>
</reference>
<dbReference type="InterPro" id="IPR010060">
    <property type="entry name" value="NRPS_synth"/>
</dbReference>
<evidence type="ECO:0000256" key="5">
    <source>
        <dbReference type="ARBA" id="ARBA00022598"/>
    </source>
</evidence>
<dbReference type="FunFam" id="3.40.50.980:FF:000002">
    <property type="entry name" value="Enterobactin synthetase component F"/>
    <property type="match status" value="1"/>
</dbReference>
<evidence type="ECO:0000256" key="2">
    <source>
        <dbReference type="ARBA" id="ARBA00006432"/>
    </source>
</evidence>
<dbReference type="InterPro" id="IPR025110">
    <property type="entry name" value="AMP-bd_C"/>
</dbReference>
<dbReference type="InterPro" id="IPR009081">
    <property type="entry name" value="PP-bd_ACP"/>
</dbReference>
<dbReference type="GO" id="GO:0017000">
    <property type="term" value="P:antibiotic biosynthetic process"/>
    <property type="evidence" value="ECO:0007669"/>
    <property type="project" value="UniProtKB-KW"/>
</dbReference>
<proteinExistence type="inferred from homology"/>
<dbReference type="PROSITE" id="PS00455">
    <property type="entry name" value="AMP_BINDING"/>
    <property type="match status" value="2"/>
</dbReference>
<keyword evidence="5" id="KW-0436">Ligase</keyword>
<gene>
    <name evidence="10" type="ORF">UK15_32000</name>
</gene>
<evidence type="ECO:0000256" key="7">
    <source>
        <dbReference type="ARBA" id="ARBA00023194"/>
    </source>
</evidence>
<dbReference type="InterPro" id="IPR000873">
    <property type="entry name" value="AMP-dep_synth/lig_dom"/>
</dbReference>
<dbReference type="GO" id="GO:0008610">
    <property type="term" value="P:lipid biosynthetic process"/>
    <property type="evidence" value="ECO:0007669"/>
    <property type="project" value="UniProtKB-ARBA"/>
</dbReference>
<evidence type="ECO:0000256" key="8">
    <source>
        <dbReference type="SAM" id="MobiDB-lite"/>
    </source>
</evidence>
<dbReference type="GO" id="GO:0044550">
    <property type="term" value="P:secondary metabolite biosynthetic process"/>
    <property type="evidence" value="ECO:0007669"/>
    <property type="project" value="UniProtKB-ARBA"/>
</dbReference>
<dbReference type="InterPro" id="IPR001242">
    <property type="entry name" value="Condensation_dom"/>
</dbReference>
<keyword evidence="7" id="KW-0045">Antibiotic biosynthesis</keyword>
<dbReference type="STRING" id="284040.UK15_32000"/>
<dbReference type="FunFam" id="3.30.559.30:FF:000001">
    <property type="entry name" value="Non-ribosomal peptide synthetase"/>
    <property type="match status" value="1"/>
</dbReference>
<dbReference type="NCBIfam" id="TIGR01733">
    <property type="entry name" value="AA-adenyl-dom"/>
    <property type="match status" value="2"/>
</dbReference>